<dbReference type="InterPro" id="IPR000866">
    <property type="entry name" value="AhpC/TSA"/>
</dbReference>
<accession>A0A517QG42</accession>
<dbReference type="InterPro" id="IPR036249">
    <property type="entry name" value="Thioredoxin-like_sf"/>
</dbReference>
<feature type="domain" description="Thioredoxin" evidence="3">
    <location>
        <begin position="645"/>
        <end position="795"/>
    </location>
</feature>
<dbReference type="GO" id="GO:0004601">
    <property type="term" value="F:peroxidase activity"/>
    <property type="evidence" value="ECO:0007669"/>
    <property type="project" value="UniProtKB-KW"/>
</dbReference>
<keyword evidence="5" id="KW-1185">Reference proteome</keyword>
<dbReference type="RefSeq" id="WP_145452501.1">
    <property type="nucleotide sequence ID" value="NZ_CP037421.1"/>
</dbReference>
<dbReference type="InterPro" id="IPR011990">
    <property type="entry name" value="TPR-like_helical_dom_sf"/>
</dbReference>
<dbReference type="Gene3D" id="3.40.30.10">
    <property type="entry name" value="Glutaredoxin"/>
    <property type="match status" value="1"/>
</dbReference>
<dbReference type="GO" id="GO:0006950">
    <property type="term" value="P:response to stress"/>
    <property type="evidence" value="ECO:0007669"/>
    <property type="project" value="UniProtKB-ARBA"/>
</dbReference>
<name>A0A517QG42_9PLAN</name>
<dbReference type="Gene3D" id="1.25.40.10">
    <property type="entry name" value="Tetratricopeptide repeat domain"/>
    <property type="match status" value="1"/>
</dbReference>
<keyword evidence="2" id="KW-0732">Signal</keyword>
<feature type="chain" id="PRO_5022143635" evidence="2">
    <location>
        <begin position="33"/>
        <end position="808"/>
    </location>
</feature>
<reference evidence="4 5" key="1">
    <citation type="submission" date="2019-03" db="EMBL/GenBank/DDBJ databases">
        <title>Deep-cultivation of Planctomycetes and their phenomic and genomic characterization uncovers novel biology.</title>
        <authorList>
            <person name="Wiegand S."/>
            <person name="Jogler M."/>
            <person name="Boedeker C."/>
            <person name="Pinto D."/>
            <person name="Vollmers J."/>
            <person name="Rivas-Marin E."/>
            <person name="Kohn T."/>
            <person name="Peeters S.H."/>
            <person name="Heuer A."/>
            <person name="Rast P."/>
            <person name="Oberbeckmann S."/>
            <person name="Bunk B."/>
            <person name="Jeske O."/>
            <person name="Meyerdierks A."/>
            <person name="Storesund J.E."/>
            <person name="Kallscheuer N."/>
            <person name="Luecker S."/>
            <person name="Lage O.M."/>
            <person name="Pohl T."/>
            <person name="Merkel B.J."/>
            <person name="Hornburger P."/>
            <person name="Mueller R.-W."/>
            <person name="Bruemmer F."/>
            <person name="Labrenz M."/>
            <person name="Spormann A.M."/>
            <person name="Op den Camp H."/>
            <person name="Overmann J."/>
            <person name="Amann R."/>
            <person name="Jetten M.S.M."/>
            <person name="Mascher T."/>
            <person name="Medema M.H."/>
            <person name="Devos D.P."/>
            <person name="Kaster A.-K."/>
            <person name="Ovreas L."/>
            <person name="Rohde M."/>
            <person name="Galperin M.Y."/>
            <person name="Jogler C."/>
        </authorList>
    </citation>
    <scope>NUCLEOTIDE SEQUENCE [LARGE SCALE GENOMIC DNA]</scope>
    <source>
        <strain evidence="4 5">Enr10</strain>
    </source>
</reference>
<dbReference type="EMBL" id="CP037421">
    <property type="protein sequence ID" value="QDT30609.1"/>
    <property type="molecule type" value="Genomic_DNA"/>
</dbReference>
<evidence type="ECO:0000313" key="4">
    <source>
        <dbReference type="EMBL" id="QDT30609.1"/>
    </source>
</evidence>
<evidence type="ECO:0000259" key="3">
    <source>
        <dbReference type="PROSITE" id="PS51352"/>
    </source>
</evidence>
<proteinExistence type="predicted"/>
<dbReference type="PANTHER" id="PTHR45588">
    <property type="entry name" value="TPR DOMAIN-CONTAINING PROTEIN"/>
    <property type="match status" value="1"/>
</dbReference>
<dbReference type="AlphaFoldDB" id="A0A517QG42"/>
<keyword evidence="4" id="KW-0575">Peroxidase</keyword>
<dbReference type="SUPFAM" id="SSF52833">
    <property type="entry name" value="Thioredoxin-like"/>
    <property type="match status" value="1"/>
</dbReference>
<protein>
    <submittedName>
        <fullName evidence="4">Peroxiredoxin</fullName>
        <ecNumber evidence="4">1.11.1.15</ecNumber>
    </submittedName>
</protein>
<dbReference type="PANTHER" id="PTHR45588:SF1">
    <property type="entry name" value="WW DOMAIN-CONTAINING PROTEIN"/>
    <property type="match status" value="1"/>
</dbReference>
<feature type="signal peptide" evidence="2">
    <location>
        <begin position="1"/>
        <end position="32"/>
    </location>
</feature>
<dbReference type="PROSITE" id="PS51352">
    <property type="entry name" value="THIOREDOXIN_2"/>
    <property type="match status" value="1"/>
</dbReference>
<dbReference type="InterPro" id="IPR013766">
    <property type="entry name" value="Thioredoxin_domain"/>
</dbReference>
<keyword evidence="4" id="KW-0560">Oxidoreductase</keyword>
<feature type="region of interest" description="Disordered" evidence="1">
    <location>
        <begin position="433"/>
        <end position="490"/>
    </location>
</feature>
<dbReference type="EC" id="1.11.1.15" evidence="4"/>
<evidence type="ECO:0000256" key="1">
    <source>
        <dbReference type="SAM" id="MobiDB-lite"/>
    </source>
</evidence>
<dbReference type="Proteomes" id="UP000315647">
    <property type="component" value="Chromosome"/>
</dbReference>
<evidence type="ECO:0000256" key="2">
    <source>
        <dbReference type="SAM" id="SignalP"/>
    </source>
</evidence>
<sequence length="808" mass="91438" precursor="true">MSSILPASLQRFFLTLTAAVGLFCYATGPALSADKSAAKAEKSPEKADDDTLAGHSYHGEVFNEGPRRAAYLMGGTGDVHFDVTVKNAEAQKFLDQGLGQLHGFWYLEAERSFRHAANLDPDCAMAFWGAAMCNLKNEKRAKGFIEEANKRLDKATPREKQYIKALEAYINADKKKSKERNDAYTKAMENLILDYPDDLEAKAFLAVHLYNSRSSSTSYVAAEALLQDIFEKNPMHPAHHYRIHLWDHRKPEMALTSAAKCGQSSPGIAHMWHMPGHIYSRLKRYQDAVWQQEASARVDHAHMMRDSVMPDQIHNYAHNNEWLIRNLIFIGRVHDAVALAKNMISLPQHPKYNTLKKRGSAKYGRMRLLQVLRTYELWDELIALSQTPYLEPTDEEDEQLNRLRYLGLAYYQSGKPEEGDKVVAQLQKRVDKLQAQKTKAETDAEQKVRTPEKEAEKKSDEKPAAKADAKQDKKEKAAPTDKEIKEAKDKAGKPFVARIKKVEKQIDALKGHQAIAAGDFKKGHQLLKKAGGADDVFLIAVQWKAGEQEKAEKALRKLIGSHKNEVQPQATLVELLWQSDKKEAAKKEFETLRKLSATIDLDVPLFTRLAPVAKAAGHAADWRIENELASDVGDRPDLKTLGPFRWKPTPAPTWQLKDAKGKLRSSDEFKGKPYILIFYLGHSCLHCAQQLQAFAPMVQEFETKGYPLMAISTDDQEGLKTSIKNYDKGDLPIPLFSNSKLDVFKSFHVYDDFEKQPLHGTFIIDGKGNVVWQDISYEPFMDPKFVLKEAKRLLPDHEQWKGFALDVF</sequence>
<gene>
    <name evidence="4" type="primary">bcp_4</name>
    <name evidence="4" type="ORF">Enr10x_59770</name>
</gene>
<evidence type="ECO:0000313" key="5">
    <source>
        <dbReference type="Proteomes" id="UP000315647"/>
    </source>
</evidence>
<dbReference type="SUPFAM" id="SSF48452">
    <property type="entry name" value="TPR-like"/>
    <property type="match status" value="2"/>
</dbReference>
<dbReference type="Pfam" id="PF00578">
    <property type="entry name" value="AhpC-TSA"/>
    <property type="match status" value="1"/>
</dbReference>
<organism evidence="4 5">
    <name type="scientific">Gimesia panareensis</name>
    <dbReference type="NCBI Taxonomy" id="2527978"/>
    <lineage>
        <taxon>Bacteria</taxon>
        <taxon>Pseudomonadati</taxon>
        <taxon>Planctomycetota</taxon>
        <taxon>Planctomycetia</taxon>
        <taxon>Planctomycetales</taxon>
        <taxon>Planctomycetaceae</taxon>
        <taxon>Gimesia</taxon>
    </lineage>
</organism>